<dbReference type="GeneID" id="5975121"/>
<dbReference type="Proteomes" id="UP000001055">
    <property type="component" value="Unassembled WGS sequence"/>
</dbReference>
<sequence>MRLLHLDLDKRTWVVESFSPTCIPFYAILSHTWGRDNDEVKFEDIESGERQYSDVTKLGYAKLHFCQERSDNSELQHSLASMFYWYQKAATCYVWLSDVSIGDATDDANREWEKAFSKSRWFKRGWTLQELIAPESVAFFSNEGKFIGDKRELASTISLVCNIPSPALEGVELSHFSTKQRFLWAEGRITSVPEDAAYCLFGIFDVELPTMYADGDYKKRKKIALDKLKKVLKQKEVESKSSDEIIHIGGAFWKDLITLSEEQLLKLDSDLDQYSEWILDIFPGQFTGANLVSPEFLTGLSQNAAKRMKRLLANHNIRYDDLSHFENEVQSWEEPWGRYRDEHMLSQIRIQGFIQNRWYWAGKCARECEDKGITAARTLESLMIWRGRWPAS</sequence>
<accession>Q0UK17</accession>
<dbReference type="AlphaFoldDB" id="Q0UK17"/>
<dbReference type="VEuPathDB" id="FungiDB:JI435_078970"/>
<proteinExistence type="predicted"/>
<dbReference type="PANTHER" id="PTHR10622">
    <property type="entry name" value="HET DOMAIN-CONTAINING PROTEIN"/>
    <property type="match status" value="1"/>
</dbReference>
<gene>
    <name evidence="1" type="ORF">SNOG_07897</name>
</gene>
<dbReference type="InParanoid" id="Q0UK17"/>
<dbReference type="KEGG" id="pno:SNOG_07897"/>
<evidence type="ECO:0008006" key="3">
    <source>
        <dbReference type="Google" id="ProtNLM"/>
    </source>
</evidence>
<dbReference type="EMBL" id="CH445336">
    <property type="protein sequence ID" value="EAT84173.1"/>
    <property type="molecule type" value="Genomic_DNA"/>
</dbReference>
<evidence type="ECO:0000313" key="1">
    <source>
        <dbReference type="EMBL" id="EAT84173.1"/>
    </source>
</evidence>
<reference evidence="2" key="1">
    <citation type="journal article" date="2007" name="Plant Cell">
        <title>Dothideomycete-plant interactions illuminated by genome sequencing and EST analysis of the wheat pathogen Stagonospora nodorum.</title>
        <authorList>
            <person name="Hane J.K."/>
            <person name="Lowe R.G."/>
            <person name="Solomon P.S."/>
            <person name="Tan K.C."/>
            <person name="Schoch C.L."/>
            <person name="Spatafora J.W."/>
            <person name="Crous P.W."/>
            <person name="Kodira C."/>
            <person name="Birren B.W."/>
            <person name="Galagan J.E."/>
            <person name="Torriani S.F."/>
            <person name="McDonald B.A."/>
            <person name="Oliver R.P."/>
        </authorList>
    </citation>
    <scope>NUCLEOTIDE SEQUENCE [LARGE SCALE GENOMIC DNA]</scope>
    <source>
        <strain evidence="2">SN15 / ATCC MYA-4574 / FGSC 10173</strain>
    </source>
</reference>
<protein>
    <recommendedName>
        <fullName evidence="3">Heterokaryon incompatibility domain-containing protein</fullName>
    </recommendedName>
</protein>
<dbReference type="STRING" id="321614.Q0UK17"/>
<organism evidence="1 2">
    <name type="scientific">Phaeosphaeria nodorum (strain SN15 / ATCC MYA-4574 / FGSC 10173)</name>
    <name type="common">Glume blotch fungus</name>
    <name type="synonym">Parastagonospora nodorum</name>
    <dbReference type="NCBI Taxonomy" id="321614"/>
    <lineage>
        <taxon>Eukaryota</taxon>
        <taxon>Fungi</taxon>
        <taxon>Dikarya</taxon>
        <taxon>Ascomycota</taxon>
        <taxon>Pezizomycotina</taxon>
        <taxon>Dothideomycetes</taxon>
        <taxon>Pleosporomycetidae</taxon>
        <taxon>Pleosporales</taxon>
        <taxon>Pleosporineae</taxon>
        <taxon>Phaeosphaeriaceae</taxon>
        <taxon>Parastagonospora</taxon>
    </lineage>
</organism>
<dbReference type="RefSeq" id="XP_001798223.1">
    <property type="nucleotide sequence ID" value="XM_001798171.1"/>
</dbReference>
<dbReference type="PANTHER" id="PTHR10622:SF13">
    <property type="entry name" value="NACHT DOMAIN-CONTAINING PROTEIN"/>
    <property type="match status" value="1"/>
</dbReference>
<dbReference type="OMA" id="DGLTYFW"/>
<evidence type="ECO:0000313" key="2">
    <source>
        <dbReference type="Proteomes" id="UP000001055"/>
    </source>
</evidence>
<name>Q0UK17_PHANO</name>